<dbReference type="OrthoDB" id="3423180at2"/>
<sequence>MDIADRSSDHPALNTEPFDGEMEILGRIQQASNQTFLAKITKSDDHETVLQGVYKPIKGERPLWDFPEHTLGLREVAAYRISRLGGFDVVPVTTLVEGPFGPGSLQVWVDSEPAEVDQLVDLVSIDKVPEHGWFPVVEGYAADDSPIAVVHADDPRLRMLAAFDAVINNADRKGGHILASRGRVFGVDHGVSFHVDNKLRTLLWGWAGKPLRRSELDRIRRVADGAIGVVSDLLDEDEIEALMLRAERLLTTERFPYPDDDWHTIPWPPF</sequence>
<protein>
    <submittedName>
        <fullName evidence="1">SCO1664 family protein</fullName>
    </submittedName>
</protein>
<dbReference type="RefSeq" id="WP_143987297.1">
    <property type="nucleotide sequence ID" value="NZ_CP041692.1"/>
</dbReference>
<keyword evidence="2" id="KW-1185">Reference proteome</keyword>
<reference evidence="1 2" key="1">
    <citation type="submission" date="2019-07" db="EMBL/GenBank/DDBJ databases">
        <title>Microlunatus dokdonensis sp. nov. isolated from the rhizospheric soil of the wild plant Elymus tsukushiensis.</title>
        <authorList>
            <person name="Ghim S.-Y."/>
            <person name="Hwang Y.-J."/>
            <person name="Son J.-S."/>
            <person name="Shin J.-H."/>
        </authorList>
    </citation>
    <scope>NUCLEOTIDE SEQUENCE [LARGE SCALE GENOMIC DNA]</scope>
    <source>
        <strain evidence="1 2">KUDC0627</strain>
    </source>
</reference>
<proteinExistence type="predicted"/>
<dbReference type="NCBIfam" id="TIGR03843">
    <property type="entry name" value="SCO1664 family protein"/>
    <property type="match status" value="1"/>
</dbReference>
<evidence type="ECO:0000313" key="1">
    <source>
        <dbReference type="EMBL" id="QDP97338.1"/>
    </source>
</evidence>
<dbReference type="EMBL" id="CP041692">
    <property type="protein sequence ID" value="QDP97338.1"/>
    <property type="molecule type" value="Genomic_DNA"/>
</dbReference>
<accession>A0A516Q1Q8</accession>
<dbReference type="AlphaFoldDB" id="A0A516Q1Q8"/>
<dbReference type="KEGG" id="mik:FOE78_16680"/>
<dbReference type="InterPro" id="IPR022292">
    <property type="entry name" value="CHP03843"/>
</dbReference>
<organism evidence="1 2">
    <name type="scientific">Microlunatus elymi</name>
    <dbReference type="NCBI Taxonomy" id="2596828"/>
    <lineage>
        <taxon>Bacteria</taxon>
        <taxon>Bacillati</taxon>
        <taxon>Actinomycetota</taxon>
        <taxon>Actinomycetes</taxon>
        <taxon>Propionibacteriales</taxon>
        <taxon>Propionibacteriaceae</taxon>
        <taxon>Microlunatus</taxon>
    </lineage>
</organism>
<evidence type="ECO:0000313" key="2">
    <source>
        <dbReference type="Proteomes" id="UP000319263"/>
    </source>
</evidence>
<dbReference type="Proteomes" id="UP000319263">
    <property type="component" value="Chromosome"/>
</dbReference>
<name>A0A516Q1Q8_9ACTN</name>
<gene>
    <name evidence="1" type="ORF">FOE78_16680</name>
</gene>